<protein>
    <submittedName>
        <fullName evidence="1">Tetratricopeptide repeat-containing protein</fullName>
    </submittedName>
</protein>
<dbReference type="Gene3D" id="1.25.40.10">
    <property type="entry name" value="Tetratricopeptide repeat domain"/>
    <property type="match status" value="2"/>
</dbReference>
<evidence type="ECO:0000313" key="2">
    <source>
        <dbReference type="Proteomes" id="UP000198870"/>
    </source>
</evidence>
<evidence type="ECO:0000313" key="1">
    <source>
        <dbReference type="EMBL" id="SCY62022.1"/>
    </source>
</evidence>
<dbReference type="AlphaFoldDB" id="A0A1G5HDS7"/>
<keyword evidence="2" id="KW-1185">Reference proteome</keyword>
<gene>
    <name evidence="1" type="ORF">SAMN05216233_113133</name>
</gene>
<dbReference type="RefSeq" id="WP_092212360.1">
    <property type="nucleotide sequence ID" value="NZ_FMUX01000013.1"/>
</dbReference>
<dbReference type="Pfam" id="PF13432">
    <property type="entry name" value="TPR_16"/>
    <property type="match status" value="2"/>
</dbReference>
<organism evidence="1 2">
    <name type="scientific">Desulfoluna spongiiphila</name>
    <dbReference type="NCBI Taxonomy" id="419481"/>
    <lineage>
        <taxon>Bacteria</taxon>
        <taxon>Pseudomonadati</taxon>
        <taxon>Thermodesulfobacteriota</taxon>
        <taxon>Desulfobacteria</taxon>
        <taxon>Desulfobacterales</taxon>
        <taxon>Desulfolunaceae</taxon>
        <taxon>Desulfoluna</taxon>
    </lineage>
</organism>
<dbReference type="STRING" id="419481.SAMN05216233_113133"/>
<proteinExistence type="predicted"/>
<dbReference type="PANTHER" id="PTHR12558">
    <property type="entry name" value="CELL DIVISION CYCLE 16,23,27"/>
    <property type="match status" value="1"/>
</dbReference>
<dbReference type="GO" id="GO:0051301">
    <property type="term" value="P:cell division"/>
    <property type="evidence" value="ECO:0007669"/>
    <property type="project" value="TreeGrafter"/>
</dbReference>
<name>A0A1G5HDS7_9BACT</name>
<dbReference type="InterPro" id="IPR011990">
    <property type="entry name" value="TPR-like_helical_dom_sf"/>
</dbReference>
<dbReference type="OrthoDB" id="9766710at2"/>
<dbReference type="EMBL" id="FMUX01000013">
    <property type="protein sequence ID" value="SCY62022.1"/>
    <property type="molecule type" value="Genomic_DNA"/>
</dbReference>
<dbReference type="SUPFAM" id="SSF48452">
    <property type="entry name" value="TPR-like"/>
    <property type="match status" value="2"/>
</dbReference>
<sequence length="214" mass="23989">MTFIRLFFYKRFALNAFVLQDYEKALTYFGKIAALCPDTPGAYYNMGLCLMGLKRFEEAEAAFKEDVRKNGMSHERCRALGDLGYLWGKKESAITWYERCRALSDDHPDAPWLDRRLALLASVNDMAPLQESQRLLEEGIACMAKKKSAVAESAFEKAVAKDPTNIQALNNLGVLRMEVNRDPEGAAACFRKITALSGAPLYAENLKKALKSES</sequence>
<accession>A0A1G5HDS7</accession>
<reference evidence="1 2" key="1">
    <citation type="submission" date="2016-10" db="EMBL/GenBank/DDBJ databases">
        <authorList>
            <person name="de Groot N.N."/>
        </authorList>
    </citation>
    <scope>NUCLEOTIDE SEQUENCE [LARGE SCALE GENOMIC DNA]</scope>
    <source>
        <strain evidence="1 2">AA1</strain>
    </source>
</reference>
<dbReference type="InterPro" id="IPR019734">
    <property type="entry name" value="TPR_rpt"/>
</dbReference>
<dbReference type="Proteomes" id="UP000198870">
    <property type="component" value="Unassembled WGS sequence"/>
</dbReference>
<dbReference type="PANTHER" id="PTHR12558:SF13">
    <property type="entry name" value="CELL DIVISION CYCLE PROTEIN 27 HOMOLOG"/>
    <property type="match status" value="1"/>
</dbReference>
<dbReference type="SMART" id="SM00028">
    <property type="entry name" value="TPR"/>
    <property type="match status" value="5"/>
</dbReference>